<reference evidence="5 6" key="1">
    <citation type="submission" date="2017-01" db="EMBL/GenBank/DDBJ databases">
        <title>The cable genome- insights into the physiology and evolution of filamentous bacteria capable of sulfide oxidation via long distance electron transfer.</title>
        <authorList>
            <person name="Schreiber L."/>
            <person name="Bjerg J.T."/>
            <person name="Boggild A."/>
            <person name="Van De Vossenberg J."/>
            <person name="Meysman F."/>
            <person name="Nielsen L.P."/>
            <person name="Schramm A."/>
            <person name="Kjeldsen K.U."/>
        </authorList>
    </citation>
    <scope>NUCLEOTIDE SEQUENCE [LARGE SCALE GENOMIC DNA]</scope>
    <source>
        <strain evidence="5">A5</strain>
    </source>
</reference>
<dbReference type="GO" id="GO:0015159">
    <property type="term" value="F:polysaccharide transmembrane transporter activity"/>
    <property type="evidence" value="ECO:0007669"/>
    <property type="project" value="InterPro"/>
</dbReference>
<evidence type="ECO:0000259" key="4">
    <source>
        <dbReference type="Pfam" id="PF10531"/>
    </source>
</evidence>
<feature type="domain" description="Soluble ligand binding" evidence="4">
    <location>
        <begin position="230"/>
        <end position="278"/>
    </location>
</feature>
<evidence type="ECO:0000256" key="1">
    <source>
        <dbReference type="ARBA" id="ARBA00022729"/>
    </source>
</evidence>
<dbReference type="InterPro" id="IPR019554">
    <property type="entry name" value="Soluble_ligand-bd"/>
</dbReference>
<accession>A0A444JHI1</accession>
<keyword evidence="6" id="KW-1185">Reference proteome</keyword>
<protein>
    <submittedName>
        <fullName evidence="5">Polysaccharide export outer membrane protein</fullName>
    </submittedName>
</protein>
<dbReference type="InterPro" id="IPR003715">
    <property type="entry name" value="Poly_export_N"/>
</dbReference>
<dbReference type="Pfam" id="PF10531">
    <property type="entry name" value="SLBB"/>
    <property type="match status" value="2"/>
</dbReference>
<gene>
    <name evidence="5" type="ORF">VU01_10018</name>
</gene>
<evidence type="ECO:0000259" key="3">
    <source>
        <dbReference type="Pfam" id="PF02563"/>
    </source>
</evidence>
<dbReference type="EMBL" id="MTKS01000001">
    <property type="protein sequence ID" value="RWX52543.1"/>
    <property type="molecule type" value="Genomic_DNA"/>
</dbReference>
<dbReference type="Pfam" id="PF02563">
    <property type="entry name" value="Poly_export"/>
    <property type="match status" value="1"/>
</dbReference>
<evidence type="ECO:0000256" key="2">
    <source>
        <dbReference type="SAM" id="SignalP"/>
    </source>
</evidence>
<dbReference type="PANTHER" id="PTHR33619:SF3">
    <property type="entry name" value="POLYSACCHARIDE EXPORT PROTEIN GFCE-RELATED"/>
    <property type="match status" value="1"/>
</dbReference>
<keyword evidence="1 2" id="KW-0732">Signal</keyword>
<dbReference type="AlphaFoldDB" id="A0A444JHI1"/>
<dbReference type="PANTHER" id="PTHR33619">
    <property type="entry name" value="POLYSACCHARIDE EXPORT PROTEIN GFCE-RELATED"/>
    <property type="match status" value="1"/>
</dbReference>
<organism evidence="5 6">
    <name type="scientific">Candidatus Electrothrix marina</name>
    <dbReference type="NCBI Taxonomy" id="1859130"/>
    <lineage>
        <taxon>Bacteria</taxon>
        <taxon>Pseudomonadati</taxon>
        <taxon>Thermodesulfobacteriota</taxon>
        <taxon>Desulfobulbia</taxon>
        <taxon>Desulfobulbales</taxon>
        <taxon>Desulfobulbaceae</taxon>
        <taxon>Candidatus Electrothrix</taxon>
    </lineage>
</organism>
<feature type="domain" description="Polysaccharide export protein N-terminal" evidence="3">
    <location>
        <begin position="60"/>
        <end position="135"/>
    </location>
</feature>
<dbReference type="Gene3D" id="3.30.1950.10">
    <property type="entry name" value="wza like domain"/>
    <property type="match status" value="1"/>
</dbReference>
<feature type="signal peptide" evidence="2">
    <location>
        <begin position="1"/>
        <end position="22"/>
    </location>
</feature>
<comment type="caution">
    <text evidence="5">The sequence shown here is derived from an EMBL/GenBank/DDBJ whole genome shotgun (WGS) entry which is preliminary data.</text>
</comment>
<proteinExistence type="predicted"/>
<dbReference type="Gene3D" id="3.10.560.10">
    <property type="entry name" value="Outer membrane lipoprotein wza domain like"/>
    <property type="match status" value="2"/>
</dbReference>
<feature type="chain" id="PRO_5019096310" evidence="2">
    <location>
        <begin position="23"/>
        <end position="341"/>
    </location>
</feature>
<feature type="domain" description="Soluble ligand binding" evidence="4">
    <location>
        <begin position="143"/>
        <end position="192"/>
    </location>
</feature>
<dbReference type="InterPro" id="IPR049712">
    <property type="entry name" value="Poly_export"/>
</dbReference>
<evidence type="ECO:0000313" key="5">
    <source>
        <dbReference type="EMBL" id="RWX52543.1"/>
    </source>
</evidence>
<dbReference type="Proteomes" id="UP000288892">
    <property type="component" value="Unassembled WGS sequence"/>
</dbReference>
<name>A0A444JHI1_9BACT</name>
<evidence type="ECO:0000313" key="6">
    <source>
        <dbReference type="Proteomes" id="UP000288892"/>
    </source>
</evidence>
<sequence length="341" mass="37170">MIKKKFIPHLLFALALTLCGCANEQFESNVELEEFSQQNDQLASRTVEQNMFDSVLTAPPEEAESKLGPGDLITVNVLESEELNTETRVSSRGYISLPILDQVEVLDFTAAEAEEKIEQLLKEKYLKDPHVSVFVKEKISDQVTLGGAFTTPGNYDYVSGRRLLDIIAVAQGVTADAAAIAYLSRKDRKTGGVKNYIIDLDALIKRGDMNYNIAIAGGDVIFVPEAGKCFVDGAVRNPGTYPLKGEMTITEAIVLAGGLTAYADDDKIKLIRYSGDGKRKIMSLSFSELQEGVGNSIKLQDQDVVYAESSTSGLLSTGLGFDLGFMGTGINYRNPSVDRRL</sequence>
<dbReference type="PROSITE" id="PS51257">
    <property type="entry name" value="PROKAR_LIPOPROTEIN"/>
    <property type="match status" value="1"/>
</dbReference>